<dbReference type="InterPro" id="IPR022051">
    <property type="entry name" value="DUF3611"/>
</dbReference>
<dbReference type="PANTHER" id="PTHR34548">
    <property type="entry name" value="PROTEIN TIC 21, CHLOROPLASTIC"/>
    <property type="match status" value="1"/>
</dbReference>
<protein>
    <recommendedName>
        <fullName evidence="4">DUF3611 domain-containing protein</fullName>
    </recommendedName>
</protein>
<organism evidence="2 3">
    <name type="scientific">Hydrococcus rivularis NIES-593</name>
    <dbReference type="NCBI Taxonomy" id="1921803"/>
    <lineage>
        <taxon>Bacteria</taxon>
        <taxon>Bacillati</taxon>
        <taxon>Cyanobacteriota</taxon>
        <taxon>Cyanophyceae</taxon>
        <taxon>Pleurocapsales</taxon>
        <taxon>Hydrococcaceae</taxon>
        <taxon>Hydrococcus</taxon>
    </lineage>
</organism>
<keyword evidence="1" id="KW-0812">Transmembrane</keyword>
<dbReference type="EMBL" id="MRCB01000001">
    <property type="protein sequence ID" value="OKH26586.1"/>
    <property type="molecule type" value="Genomic_DNA"/>
</dbReference>
<feature type="transmembrane region" description="Helical" evidence="1">
    <location>
        <begin position="161"/>
        <end position="185"/>
    </location>
</feature>
<evidence type="ECO:0000256" key="1">
    <source>
        <dbReference type="SAM" id="Phobius"/>
    </source>
</evidence>
<dbReference type="Pfam" id="PF12263">
    <property type="entry name" value="DUF3611"/>
    <property type="match status" value="1"/>
</dbReference>
<dbReference type="STRING" id="1921803.NIES593_00525"/>
<dbReference type="Proteomes" id="UP000186868">
    <property type="component" value="Unassembled WGS sequence"/>
</dbReference>
<feature type="transmembrane region" description="Helical" evidence="1">
    <location>
        <begin position="64"/>
        <end position="84"/>
    </location>
</feature>
<feature type="transmembrane region" description="Helical" evidence="1">
    <location>
        <begin position="115"/>
        <end position="137"/>
    </location>
</feature>
<comment type="caution">
    <text evidence="2">The sequence shown here is derived from an EMBL/GenBank/DDBJ whole genome shotgun (WGS) entry which is preliminary data.</text>
</comment>
<dbReference type="RefSeq" id="WP_073597728.1">
    <property type="nucleotide sequence ID" value="NZ_MRCB01000001.1"/>
</dbReference>
<reference evidence="2 3" key="1">
    <citation type="submission" date="2016-11" db="EMBL/GenBank/DDBJ databases">
        <title>Draft Genome Sequences of Nine Cyanobacterial Strains from Diverse Habitats.</title>
        <authorList>
            <person name="Zhu T."/>
            <person name="Hou S."/>
            <person name="Lu X."/>
            <person name="Hess W.R."/>
        </authorList>
    </citation>
    <scope>NUCLEOTIDE SEQUENCE [LARGE SCALE GENOMIC DNA]</scope>
    <source>
        <strain evidence="2 3">NIES-593</strain>
    </source>
</reference>
<feature type="transmembrane region" description="Helical" evidence="1">
    <location>
        <begin position="28"/>
        <end position="52"/>
    </location>
</feature>
<evidence type="ECO:0008006" key="4">
    <source>
        <dbReference type="Google" id="ProtNLM"/>
    </source>
</evidence>
<proteinExistence type="predicted"/>
<name>A0A1U7HSL7_9CYAN</name>
<gene>
    <name evidence="2" type="ORF">NIES593_00525</name>
</gene>
<dbReference type="AlphaFoldDB" id="A0A1U7HSL7"/>
<evidence type="ECO:0000313" key="3">
    <source>
        <dbReference type="Proteomes" id="UP000186868"/>
    </source>
</evidence>
<keyword evidence="3" id="KW-1185">Reference proteome</keyword>
<keyword evidence="1" id="KW-0472">Membrane</keyword>
<evidence type="ECO:0000313" key="2">
    <source>
        <dbReference type="EMBL" id="OKH26586.1"/>
    </source>
</evidence>
<accession>A0A1U7HSL7</accession>
<dbReference type="PANTHER" id="PTHR34548:SF2">
    <property type="entry name" value="PROTEIN TIC 21, CHLOROPLASTIC"/>
    <property type="match status" value="1"/>
</dbReference>
<sequence length="191" mass="20905">MRKLNVLKSNSNSPSSVRQQAAVNLRTFGWIGFWTQLVLTVASGLVLLFAIADPNLNINVKSGLGLFSAAGGILILCSSIYWFFRYTRLSRQLEAPESSLHPSRKETVRTLQTGVIINLLGMLLILVGVEVVIGTLLGKTLSVPQGAAIYRSSQLIEPLDIFVVQANINMIVAQFVGIGIPFWLATRIDQH</sequence>
<keyword evidence="1" id="KW-1133">Transmembrane helix</keyword>
<dbReference type="OrthoDB" id="5766633at2"/>